<keyword evidence="1" id="KW-1133">Transmembrane helix</keyword>
<dbReference type="Pfam" id="PF12704">
    <property type="entry name" value="MacB_PCD"/>
    <property type="match status" value="1"/>
</dbReference>
<reference evidence="3 4" key="1">
    <citation type="submission" date="2023-01" db="EMBL/GenBank/DDBJ databases">
        <title>Psychrosphaera sp. nov., isolated from marine algae.</title>
        <authorList>
            <person name="Bayburt H."/>
            <person name="Choi B.J."/>
            <person name="Kim J.M."/>
            <person name="Choi D.G."/>
            <person name="Jeon C.O."/>
        </authorList>
    </citation>
    <scope>NUCLEOTIDE SEQUENCE [LARGE SCALE GENOMIC DNA]</scope>
    <source>
        <strain evidence="3 4">G1-22</strain>
    </source>
</reference>
<feature type="domain" description="MacB-like periplasmic core" evidence="2">
    <location>
        <begin position="18"/>
        <end position="205"/>
    </location>
</feature>
<organism evidence="3 4">
    <name type="scientific">Psychrosphaera algicola</name>
    <dbReference type="NCBI Taxonomy" id="3023714"/>
    <lineage>
        <taxon>Bacteria</taxon>
        <taxon>Pseudomonadati</taxon>
        <taxon>Pseudomonadota</taxon>
        <taxon>Gammaproteobacteria</taxon>
        <taxon>Alteromonadales</taxon>
        <taxon>Pseudoalteromonadaceae</taxon>
        <taxon>Psychrosphaera</taxon>
    </lineage>
</organism>
<dbReference type="EMBL" id="JAQOMS010000002">
    <property type="protein sequence ID" value="MDC2890767.1"/>
    <property type="molecule type" value="Genomic_DNA"/>
</dbReference>
<proteinExistence type="predicted"/>
<dbReference type="PANTHER" id="PTHR43738:SF2">
    <property type="entry name" value="ABC TRANSPORTER PERMEASE"/>
    <property type="match status" value="1"/>
</dbReference>
<evidence type="ECO:0000313" key="3">
    <source>
        <dbReference type="EMBL" id="MDC2890767.1"/>
    </source>
</evidence>
<comment type="caution">
    <text evidence="3">The sequence shown here is derived from an EMBL/GenBank/DDBJ whole genome shotgun (WGS) entry which is preliminary data.</text>
</comment>
<feature type="transmembrane region" description="Helical" evidence="1">
    <location>
        <begin position="15"/>
        <end position="37"/>
    </location>
</feature>
<dbReference type="InterPro" id="IPR025857">
    <property type="entry name" value="MacB_PCD"/>
</dbReference>
<name>A0ABT5FHU4_9GAMM</name>
<dbReference type="RefSeq" id="WP_272181868.1">
    <property type="nucleotide sequence ID" value="NZ_JAQOMS010000002.1"/>
</dbReference>
<dbReference type="Proteomes" id="UP001528411">
    <property type="component" value="Unassembled WGS sequence"/>
</dbReference>
<protein>
    <submittedName>
        <fullName evidence="3">ABC transporter permease</fullName>
    </submittedName>
</protein>
<dbReference type="PANTHER" id="PTHR43738">
    <property type="entry name" value="ABC TRANSPORTER, MEMBRANE PROTEIN"/>
    <property type="match status" value="1"/>
</dbReference>
<evidence type="ECO:0000259" key="2">
    <source>
        <dbReference type="Pfam" id="PF12704"/>
    </source>
</evidence>
<gene>
    <name evidence="3" type="ORF">PN838_21015</name>
</gene>
<evidence type="ECO:0000313" key="4">
    <source>
        <dbReference type="Proteomes" id="UP001528411"/>
    </source>
</evidence>
<dbReference type="InterPro" id="IPR051125">
    <property type="entry name" value="ABC-4/HrtB_transporter"/>
</dbReference>
<keyword evidence="1" id="KW-0812">Transmembrane</keyword>
<keyword evidence="4" id="KW-1185">Reference proteome</keyword>
<accession>A0ABT5FHU4</accession>
<keyword evidence="1" id="KW-0472">Membrane</keyword>
<sequence>MLTTLAYKSLKSRKLTAIMTVIAVAISIYVFVSVALLKQQTRVNFTRAVSGVDLIVGPKTGSLNLLLASIYRIGNVNSSMNYNTQEWLERQSQVDWVLPIAMGDSHRGFRVIATSEEYFTKFKYGHKQSLSFAKGKSWQRASEVVIGSDIAKKLGYTLADDIVLSHGVGITSFMHHDGYPFKVVGILAKTGTAIDQTLHVSFDGLAFAHGEQSHGIQPKNLNPRLRVKV</sequence>
<evidence type="ECO:0000256" key="1">
    <source>
        <dbReference type="SAM" id="Phobius"/>
    </source>
</evidence>